<evidence type="ECO:0000256" key="6">
    <source>
        <dbReference type="ARBA" id="ARBA00050838"/>
    </source>
</evidence>
<dbReference type="PANTHER" id="PTHR24252">
    <property type="entry name" value="ACROSIN-RELATED"/>
    <property type="match status" value="1"/>
</dbReference>
<evidence type="ECO:0000256" key="8">
    <source>
        <dbReference type="ARBA" id="ARBA00066748"/>
    </source>
</evidence>
<protein>
    <recommendedName>
        <fullName evidence="8">tryptase</fullName>
        <ecNumber evidence="8">3.4.21.59</ecNumber>
    </recommendedName>
</protein>
<dbReference type="PROSITE" id="PS50240">
    <property type="entry name" value="TRYPSIN_DOM"/>
    <property type="match status" value="1"/>
</dbReference>
<keyword evidence="3" id="KW-0378">Hydrolase</keyword>
<gene>
    <name evidence="10" type="primary">PRSS22</name>
</gene>
<dbReference type="FunFam" id="2.40.10.10:FF:000039">
    <property type="entry name" value="Brain-specific serine protease 4"/>
    <property type="match status" value="1"/>
</dbReference>
<dbReference type="EC" id="3.4.21.59" evidence="8"/>
<keyword evidence="2" id="KW-0645">Protease</keyword>
<proteinExistence type="predicted"/>
<evidence type="ECO:0000256" key="2">
    <source>
        <dbReference type="ARBA" id="ARBA00022670"/>
    </source>
</evidence>
<dbReference type="GO" id="GO:0004252">
    <property type="term" value="F:serine-type endopeptidase activity"/>
    <property type="evidence" value="ECO:0007669"/>
    <property type="project" value="UniProtKB-EC"/>
</dbReference>
<name>A0A452SXZ6_URSMA</name>
<dbReference type="GeneTree" id="ENSGT00940000160305"/>
<dbReference type="CDD" id="cd00190">
    <property type="entry name" value="Tryp_SPc"/>
    <property type="match status" value="1"/>
</dbReference>
<dbReference type="GO" id="GO:0006508">
    <property type="term" value="P:proteolysis"/>
    <property type="evidence" value="ECO:0007669"/>
    <property type="project" value="UniProtKB-KW"/>
</dbReference>
<dbReference type="PROSITE" id="PS00134">
    <property type="entry name" value="TRYPSIN_HIS"/>
    <property type="match status" value="1"/>
</dbReference>
<comment type="subunit">
    <text evidence="1">Homotetramer.</text>
</comment>
<comment type="function">
    <text evidence="7">Tryptase is the major neutral protease present in mast cells and is secreted upon the coupled activation-degranulation response of this cell type.</text>
</comment>
<comment type="catalytic activity">
    <reaction evidence="6">
        <text>Preferential cleavage: Arg-|-Xaa, Lys-|-Xaa, but with more restricted specificity than trypsin.</text>
        <dbReference type="EC" id="3.4.21.59"/>
    </reaction>
</comment>
<evidence type="ECO:0000256" key="4">
    <source>
        <dbReference type="ARBA" id="ARBA00022825"/>
    </source>
</evidence>
<dbReference type="InterPro" id="IPR009003">
    <property type="entry name" value="Peptidase_S1_PA"/>
</dbReference>
<dbReference type="PRINTS" id="PR00722">
    <property type="entry name" value="CHYMOTRYPSIN"/>
</dbReference>
<evidence type="ECO:0000256" key="1">
    <source>
        <dbReference type="ARBA" id="ARBA00011881"/>
    </source>
</evidence>
<dbReference type="InterPro" id="IPR001254">
    <property type="entry name" value="Trypsin_dom"/>
</dbReference>
<dbReference type="InterPro" id="IPR018114">
    <property type="entry name" value="TRYPSIN_HIS"/>
</dbReference>
<dbReference type="Ensembl" id="ENSUMAT00000000504.1">
    <property type="protein sequence ID" value="ENSUMAP00000000326.1"/>
    <property type="gene ID" value="ENSUMAG00000000311.1"/>
</dbReference>
<feature type="domain" description="Peptidase S1" evidence="9">
    <location>
        <begin position="52"/>
        <end position="298"/>
    </location>
</feature>
<dbReference type="PANTHER" id="PTHR24252:SF8">
    <property type="entry name" value="ACROSIN"/>
    <property type="match status" value="1"/>
</dbReference>
<dbReference type="InterPro" id="IPR001314">
    <property type="entry name" value="Peptidase_S1A"/>
</dbReference>
<keyword evidence="5" id="KW-1015">Disulfide bond</keyword>
<evidence type="ECO:0000259" key="9">
    <source>
        <dbReference type="PROSITE" id="PS50240"/>
    </source>
</evidence>
<evidence type="ECO:0000256" key="5">
    <source>
        <dbReference type="ARBA" id="ARBA00023157"/>
    </source>
</evidence>
<dbReference type="InterPro" id="IPR043504">
    <property type="entry name" value="Peptidase_S1_PA_chymotrypsin"/>
</dbReference>
<organism evidence="10">
    <name type="scientific">Ursus maritimus</name>
    <name type="common">Polar bear</name>
    <name type="synonym">Thalarctos maritimus</name>
    <dbReference type="NCBI Taxonomy" id="29073"/>
    <lineage>
        <taxon>Eukaryota</taxon>
        <taxon>Metazoa</taxon>
        <taxon>Chordata</taxon>
        <taxon>Craniata</taxon>
        <taxon>Vertebrata</taxon>
        <taxon>Euteleostomi</taxon>
        <taxon>Mammalia</taxon>
        <taxon>Eutheria</taxon>
        <taxon>Laurasiatheria</taxon>
        <taxon>Carnivora</taxon>
        <taxon>Caniformia</taxon>
        <taxon>Ursidae</taxon>
        <taxon>Ursus</taxon>
    </lineage>
</organism>
<sequence length="303" mass="33152">MFIHSSTVDIGLLPLWGSMRPASVNVGCRTCWGRCSDLPATSCGKPQQLNRIVGGEDSTDAEWPWVVSIQKNGTHHCAGTLLTSRWVVTAAHCFKGTLNKPSQFSVLLGAWQLGNPGPRSQEVGIAWVQSHPVYSWKEGSRADIALVRLERSVHFSERVLPICLPDSSVRLSPNTRCWIAGWGSILPLPHPQTLQKLEVPIIDSEICSRLYWRGAGQGAITEDMLCAGYLEGRRDACLVSTPSSSPIAGCPAPTSAGTREPPKCLQNRRPSGWLRHPSVGLHTRRLLRVLGVPDPTLWELAFS</sequence>
<reference evidence="10" key="1">
    <citation type="submission" date="2019-03" db="UniProtKB">
        <authorList>
            <consortium name="Ensembl"/>
        </authorList>
    </citation>
    <scope>IDENTIFICATION</scope>
</reference>
<evidence type="ECO:0000256" key="3">
    <source>
        <dbReference type="ARBA" id="ARBA00022801"/>
    </source>
</evidence>
<dbReference type="Gene3D" id="2.40.10.10">
    <property type="entry name" value="Trypsin-like serine proteases"/>
    <property type="match status" value="1"/>
</dbReference>
<evidence type="ECO:0000313" key="10">
    <source>
        <dbReference type="Ensembl" id="ENSUMAP00000000326"/>
    </source>
</evidence>
<keyword evidence="4" id="KW-0720">Serine protease</keyword>
<dbReference type="SMART" id="SM00020">
    <property type="entry name" value="Tryp_SPc"/>
    <property type="match status" value="1"/>
</dbReference>
<evidence type="ECO:0000256" key="7">
    <source>
        <dbReference type="ARBA" id="ARBA00054350"/>
    </source>
</evidence>
<accession>A0A452SXZ6</accession>
<dbReference type="AlphaFoldDB" id="A0A452SXZ6"/>
<dbReference type="Pfam" id="PF00089">
    <property type="entry name" value="Trypsin"/>
    <property type="match status" value="1"/>
</dbReference>
<dbReference type="SUPFAM" id="SSF50494">
    <property type="entry name" value="Trypsin-like serine proteases"/>
    <property type="match status" value="1"/>
</dbReference>